<feature type="transmembrane region" description="Helical" evidence="1">
    <location>
        <begin position="15"/>
        <end position="36"/>
    </location>
</feature>
<sequence>MKPTLRHPMRRGQSMVEYVTISAALLGVAGIGWPFLVDLLNALNRYFSSLYYVIQSPLP</sequence>
<dbReference type="Proteomes" id="UP000199181">
    <property type="component" value="Unassembled WGS sequence"/>
</dbReference>
<keyword evidence="3" id="KW-1185">Reference proteome</keyword>
<keyword evidence="1" id="KW-0472">Membrane</keyword>
<proteinExistence type="predicted"/>
<gene>
    <name evidence="2" type="ORF">SAMN05443639_116100</name>
</gene>
<keyword evidence="1" id="KW-0812">Transmembrane</keyword>
<dbReference type="AlphaFoldDB" id="A0A1I0KZK7"/>
<evidence type="ECO:0000313" key="3">
    <source>
        <dbReference type="Proteomes" id="UP000199181"/>
    </source>
</evidence>
<keyword evidence="1" id="KW-1133">Transmembrane helix</keyword>
<reference evidence="3" key="1">
    <citation type="submission" date="2016-10" db="EMBL/GenBank/DDBJ databases">
        <authorList>
            <person name="Varghese N."/>
            <person name="Submissions S."/>
        </authorList>
    </citation>
    <scope>NUCLEOTIDE SEQUENCE [LARGE SCALE GENOMIC DNA]</scope>
    <source>
        <strain evidence="3">DSM 16858</strain>
    </source>
</reference>
<name>A0A1I0KZK7_9BACT</name>
<organism evidence="2 3">
    <name type="scientific">Stigmatella erecta</name>
    <dbReference type="NCBI Taxonomy" id="83460"/>
    <lineage>
        <taxon>Bacteria</taxon>
        <taxon>Pseudomonadati</taxon>
        <taxon>Myxococcota</taxon>
        <taxon>Myxococcia</taxon>
        <taxon>Myxococcales</taxon>
        <taxon>Cystobacterineae</taxon>
        <taxon>Archangiaceae</taxon>
        <taxon>Stigmatella</taxon>
    </lineage>
</organism>
<accession>A0A1I0KZK7</accession>
<protein>
    <recommendedName>
        <fullName evidence="4">Flp pilus assembly protein, pilin Flp</fullName>
    </recommendedName>
</protein>
<dbReference type="EMBL" id="FOIJ01000016">
    <property type="protein sequence ID" value="SEU31790.1"/>
    <property type="molecule type" value="Genomic_DNA"/>
</dbReference>
<dbReference type="RefSeq" id="WP_093524784.1">
    <property type="nucleotide sequence ID" value="NZ_FOIJ01000016.1"/>
</dbReference>
<evidence type="ECO:0008006" key="4">
    <source>
        <dbReference type="Google" id="ProtNLM"/>
    </source>
</evidence>
<evidence type="ECO:0000256" key="1">
    <source>
        <dbReference type="SAM" id="Phobius"/>
    </source>
</evidence>
<evidence type="ECO:0000313" key="2">
    <source>
        <dbReference type="EMBL" id="SEU31790.1"/>
    </source>
</evidence>